<evidence type="ECO:0000313" key="3">
    <source>
        <dbReference type="Proteomes" id="UP001216899"/>
    </source>
</evidence>
<organism evidence="2 3">
    <name type="scientific">Paracoccus marcusii</name>
    <dbReference type="NCBI Taxonomy" id="59779"/>
    <lineage>
        <taxon>Bacteria</taxon>
        <taxon>Pseudomonadati</taxon>
        <taxon>Pseudomonadota</taxon>
        <taxon>Alphaproteobacteria</taxon>
        <taxon>Rhodobacterales</taxon>
        <taxon>Paracoccaceae</taxon>
        <taxon>Paracoccus</taxon>
    </lineage>
</organism>
<dbReference type="PANTHER" id="PTHR33608:SF12">
    <property type="entry name" value="DUF58 DOMAIN-CONTAINING PROTEIN"/>
    <property type="match status" value="1"/>
</dbReference>
<reference evidence="2 3" key="1">
    <citation type="submission" date="2023-02" db="EMBL/GenBank/DDBJ databases">
        <title>Whole genome sequenc of Paracoccus marcusii MBLB0836.</title>
        <authorList>
            <person name="Seo M.-J."/>
            <person name="Cho E.-S."/>
            <person name="Hwang C.Y."/>
        </authorList>
    </citation>
    <scope>NUCLEOTIDE SEQUENCE [LARGE SCALE GENOMIC DNA]</scope>
    <source>
        <strain evidence="2 3">MBLB0836</strain>
    </source>
</reference>
<dbReference type="Pfam" id="PF01882">
    <property type="entry name" value="DUF58"/>
    <property type="match status" value="1"/>
</dbReference>
<gene>
    <name evidence="2" type="ORF">PRL19_09700</name>
</gene>
<dbReference type="EMBL" id="CP117466">
    <property type="protein sequence ID" value="WDA11575.1"/>
    <property type="molecule type" value="Genomic_DNA"/>
</dbReference>
<proteinExistence type="predicted"/>
<sequence length="274" mass="28761">MSGWRSAPGIALTLEALVDLQAGQGVMPRQRPMARRAGVMASRHPGSGMDLREIRAYVPGDDPRRMDPSASARTGVPHVRALHEDRDDITLLIADLRGPMLWGTGDSLRSVRGARHLAELGWQAVARQGAVGLIVAEGAGVRVLPPATGAGHMLTLCRLLVDRHAAALADPPGTAPLTEALSLAARTAPTGAHVVLATLPDGWQGADAALSRLARGRRVEVALILDPLETAPPARPLPVRQGGATRLLRLQPADLGGQTDRLAAMGAVARRVEP</sequence>
<dbReference type="Proteomes" id="UP001216899">
    <property type="component" value="Chromosome"/>
</dbReference>
<keyword evidence="3" id="KW-1185">Reference proteome</keyword>
<protein>
    <submittedName>
        <fullName evidence="2">DUF58 domain-containing protein</fullName>
    </submittedName>
</protein>
<feature type="domain" description="DUF58" evidence="1">
    <location>
        <begin position="53"/>
        <end position="231"/>
    </location>
</feature>
<dbReference type="RefSeq" id="WP_273742799.1">
    <property type="nucleotide sequence ID" value="NZ_CP117466.1"/>
</dbReference>
<evidence type="ECO:0000259" key="1">
    <source>
        <dbReference type="Pfam" id="PF01882"/>
    </source>
</evidence>
<name>A0ABY7URC6_9RHOB</name>
<evidence type="ECO:0000313" key="2">
    <source>
        <dbReference type="EMBL" id="WDA11575.1"/>
    </source>
</evidence>
<accession>A0ABY7URC6</accession>
<dbReference type="InterPro" id="IPR002881">
    <property type="entry name" value="DUF58"/>
</dbReference>
<dbReference type="PANTHER" id="PTHR33608">
    <property type="entry name" value="BLL2464 PROTEIN"/>
    <property type="match status" value="1"/>
</dbReference>